<dbReference type="SUPFAM" id="SSF52402">
    <property type="entry name" value="Adenine nucleotide alpha hydrolases-like"/>
    <property type="match status" value="1"/>
</dbReference>
<dbReference type="AlphaFoldDB" id="A0A1H6TI16"/>
<dbReference type="CDD" id="cd00293">
    <property type="entry name" value="USP-like"/>
    <property type="match status" value="1"/>
</dbReference>
<reference evidence="2 3" key="1">
    <citation type="submission" date="2016-10" db="EMBL/GenBank/DDBJ databases">
        <authorList>
            <person name="de Groot N.N."/>
        </authorList>
    </citation>
    <scope>NUCLEOTIDE SEQUENCE [LARGE SCALE GENOMIC DNA]</scope>
    <source>
        <strain evidence="2 3">DSM 22187</strain>
    </source>
</reference>
<dbReference type="Pfam" id="PF00582">
    <property type="entry name" value="Usp"/>
    <property type="match status" value="1"/>
</dbReference>
<dbReference type="InterPro" id="IPR006016">
    <property type="entry name" value="UspA"/>
</dbReference>
<gene>
    <name evidence="2" type="ORF">SAMN05444271_10871</name>
</gene>
<proteinExistence type="predicted"/>
<dbReference type="GeneID" id="35002886"/>
<feature type="domain" description="UspA" evidence="1">
    <location>
        <begin position="2"/>
        <end position="122"/>
    </location>
</feature>
<sequence length="122" mass="12813">MKVLLGIGGTDGSFGALERTVDRAVVAGDDLTIAIVDSEGTDADRDELEGRVESAVSDTELSVDIRHVEGEPGSKLVDIAESEGFDEIVLGGSTTSPMGKIKINQTAEFVLLNSHVTVTLVR</sequence>
<keyword evidence="3" id="KW-1185">Reference proteome</keyword>
<accession>A0A2H4Q3B7</accession>
<evidence type="ECO:0000259" key="1">
    <source>
        <dbReference type="Pfam" id="PF00582"/>
    </source>
</evidence>
<dbReference type="InterPro" id="IPR014729">
    <property type="entry name" value="Rossmann-like_a/b/a_fold"/>
</dbReference>
<protein>
    <submittedName>
        <fullName evidence="2">Universal stress protein family protein</fullName>
    </submittedName>
</protein>
<dbReference type="STRING" id="1073996.SAMN05444271_10871"/>
<dbReference type="OrthoDB" id="213488at2157"/>
<accession>A0A1H6TI16</accession>
<organism evidence="2 3">
    <name type="scientific">Halohasta litchfieldiae</name>
    <dbReference type="NCBI Taxonomy" id="1073996"/>
    <lineage>
        <taxon>Archaea</taxon>
        <taxon>Methanobacteriati</taxon>
        <taxon>Methanobacteriota</taxon>
        <taxon>Stenosarchaea group</taxon>
        <taxon>Halobacteria</taxon>
        <taxon>Halobacteriales</taxon>
        <taxon>Haloferacaceae</taxon>
        <taxon>Halohasta</taxon>
    </lineage>
</organism>
<name>A0A1H6TI16_9EURY</name>
<evidence type="ECO:0000313" key="2">
    <source>
        <dbReference type="EMBL" id="SEI79688.1"/>
    </source>
</evidence>
<dbReference type="EMBL" id="FNYR01000008">
    <property type="protein sequence ID" value="SEI79688.1"/>
    <property type="molecule type" value="Genomic_DNA"/>
</dbReference>
<dbReference type="Gene3D" id="3.40.50.620">
    <property type="entry name" value="HUPs"/>
    <property type="match status" value="1"/>
</dbReference>
<evidence type="ECO:0000313" key="3">
    <source>
        <dbReference type="Proteomes" id="UP000198888"/>
    </source>
</evidence>
<dbReference type="RefSeq" id="WP_089671879.1">
    <property type="nucleotide sequence ID" value="NZ_CP024845.1"/>
</dbReference>
<dbReference type="KEGG" id="hae:halTADL_2110"/>
<dbReference type="Proteomes" id="UP000198888">
    <property type="component" value="Unassembled WGS sequence"/>
</dbReference>